<organism evidence="7 8">
    <name type="scientific">Cryoendolithus antarcticus</name>
    <dbReference type="NCBI Taxonomy" id="1507870"/>
    <lineage>
        <taxon>Eukaryota</taxon>
        <taxon>Fungi</taxon>
        <taxon>Dikarya</taxon>
        <taxon>Ascomycota</taxon>
        <taxon>Pezizomycotina</taxon>
        <taxon>Dothideomycetes</taxon>
        <taxon>Dothideomycetidae</taxon>
        <taxon>Cladosporiales</taxon>
        <taxon>Cladosporiaceae</taxon>
        <taxon>Cryoendolithus</taxon>
    </lineage>
</organism>
<feature type="compositionally biased region" description="Pro residues" evidence="5">
    <location>
        <begin position="122"/>
        <end position="142"/>
    </location>
</feature>
<feature type="domain" description="SPRY" evidence="6">
    <location>
        <begin position="259"/>
        <end position="411"/>
    </location>
</feature>
<dbReference type="OrthoDB" id="25503at2759"/>
<dbReference type="InterPro" id="IPR035780">
    <property type="entry name" value="SPRY_Ssh4-like"/>
</dbReference>
<dbReference type="InterPro" id="IPR043136">
    <property type="entry name" value="B30.2/SPRY_sf"/>
</dbReference>
<dbReference type="InParanoid" id="A0A1V8TKF5"/>
<dbReference type="EMBL" id="NAJO01000006">
    <property type="protein sequence ID" value="OQO11855.1"/>
    <property type="molecule type" value="Genomic_DNA"/>
</dbReference>
<name>A0A1V8TKF5_9PEZI</name>
<sequence length="416" mass="45616">MSEKYQPPGGPPPGYEPQRPAATSNYGSNNPFRNGQAQQHQSMSDQPPSYQAPQGPPPQWNDQKRAGPEDGYRPPPGPPPAMQGSHSGYQPPQGPPPSFAGGDYEAPPGPPPSHSSKGNEHAPPPGPPPMQNSSEPAPPPYDPWMAVPDNALLPPPPSFKQDTSPTANADYDDATRGHTWIRNNPLWQPRQHDQQTLTRISYGDVRLTTPPNTKNVSLESRRPGQTHIRTTSKCTDTIFLSDIPVYAALSDNPLMTERAKTVYFEIQVLAMGSNIPGSGDAGIAIGFVAPPYPSWRLPGWHRASLGVHGDDGRRYVDDSYGGKDFTHAFRRGDVVGIGMHYQIPFQAGGKPRCEVFYTRNGKREGSWDLHEERDRDQEEGDVTGLEGENDLLAAVGCFGGVEFEARFKREEWKFSP</sequence>
<keyword evidence="4" id="KW-0472">Membrane</keyword>
<dbReference type="GO" id="GO:0016020">
    <property type="term" value="C:membrane"/>
    <property type="evidence" value="ECO:0007669"/>
    <property type="project" value="UniProtKB-SubCell"/>
</dbReference>
<dbReference type="Pfam" id="PF00622">
    <property type="entry name" value="SPRY"/>
    <property type="match status" value="1"/>
</dbReference>
<dbReference type="PANTHER" id="PTHR12864">
    <property type="entry name" value="RAN BINDING PROTEIN 9-RELATED"/>
    <property type="match status" value="1"/>
</dbReference>
<dbReference type="STRING" id="1507870.A0A1V8TKF5"/>
<evidence type="ECO:0000259" key="6">
    <source>
        <dbReference type="SMART" id="SM00449"/>
    </source>
</evidence>
<evidence type="ECO:0000256" key="2">
    <source>
        <dbReference type="ARBA" id="ARBA00022692"/>
    </source>
</evidence>
<keyword evidence="2" id="KW-0812">Transmembrane</keyword>
<evidence type="ECO:0000313" key="7">
    <source>
        <dbReference type="EMBL" id="OQO11855.1"/>
    </source>
</evidence>
<reference evidence="8" key="1">
    <citation type="submission" date="2017-03" db="EMBL/GenBank/DDBJ databases">
        <title>Genomes of endolithic fungi from Antarctica.</title>
        <authorList>
            <person name="Coleine C."/>
            <person name="Masonjones S."/>
            <person name="Stajich J.E."/>
        </authorList>
    </citation>
    <scope>NUCLEOTIDE SEQUENCE [LARGE SCALE GENOMIC DNA]</scope>
    <source>
        <strain evidence="8">CCFEE 5527</strain>
    </source>
</reference>
<comment type="subcellular location">
    <subcellularLocation>
        <location evidence="1">Membrane</location>
    </subcellularLocation>
</comment>
<dbReference type="Gene3D" id="2.60.120.920">
    <property type="match status" value="1"/>
</dbReference>
<evidence type="ECO:0000256" key="5">
    <source>
        <dbReference type="SAM" id="MobiDB-lite"/>
    </source>
</evidence>
<evidence type="ECO:0000256" key="1">
    <source>
        <dbReference type="ARBA" id="ARBA00004370"/>
    </source>
</evidence>
<feature type="region of interest" description="Disordered" evidence="5">
    <location>
        <begin position="1"/>
        <end position="173"/>
    </location>
</feature>
<dbReference type="AlphaFoldDB" id="A0A1V8TKF5"/>
<keyword evidence="3" id="KW-1133">Transmembrane helix</keyword>
<feature type="compositionally biased region" description="Basic and acidic residues" evidence="5">
    <location>
        <begin position="62"/>
        <end position="72"/>
    </location>
</feature>
<dbReference type="InterPro" id="IPR050618">
    <property type="entry name" value="Ubq-SigPath_Reg"/>
</dbReference>
<evidence type="ECO:0000256" key="4">
    <source>
        <dbReference type="ARBA" id="ARBA00023136"/>
    </source>
</evidence>
<gene>
    <name evidence="7" type="ORF">B0A48_03582</name>
</gene>
<feature type="region of interest" description="Disordered" evidence="5">
    <location>
        <begin position="205"/>
        <end position="227"/>
    </location>
</feature>
<evidence type="ECO:0000256" key="3">
    <source>
        <dbReference type="ARBA" id="ARBA00022989"/>
    </source>
</evidence>
<feature type="compositionally biased region" description="Polar residues" evidence="5">
    <location>
        <begin position="21"/>
        <end position="45"/>
    </location>
</feature>
<dbReference type="CDD" id="cd12910">
    <property type="entry name" value="SPRY_SSH4_like"/>
    <property type="match status" value="1"/>
</dbReference>
<feature type="compositionally biased region" description="Polar residues" evidence="5">
    <location>
        <begin position="209"/>
        <end position="218"/>
    </location>
</feature>
<dbReference type="SMART" id="SM00449">
    <property type="entry name" value="SPRY"/>
    <property type="match status" value="1"/>
</dbReference>
<dbReference type="Proteomes" id="UP000192596">
    <property type="component" value="Unassembled WGS sequence"/>
</dbReference>
<accession>A0A1V8TKF5</accession>
<comment type="caution">
    <text evidence="7">The sequence shown here is derived from an EMBL/GenBank/DDBJ whole genome shotgun (WGS) entry which is preliminary data.</text>
</comment>
<dbReference type="InterPro" id="IPR003877">
    <property type="entry name" value="SPRY_dom"/>
</dbReference>
<evidence type="ECO:0000313" key="8">
    <source>
        <dbReference type="Proteomes" id="UP000192596"/>
    </source>
</evidence>
<proteinExistence type="predicted"/>
<protein>
    <recommendedName>
        <fullName evidence="6">SPRY domain-containing protein</fullName>
    </recommendedName>
</protein>
<keyword evidence="8" id="KW-1185">Reference proteome</keyword>